<dbReference type="RefSeq" id="WP_311951660.1">
    <property type="nucleotide sequence ID" value="NZ_JAVLVU010000001.1"/>
</dbReference>
<name>A0ABU3GY28_9SPHI</name>
<evidence type="ECO:0000313" key="2">
    <source>
        <dbReference type="EMBL" id="MDT3404331.1"/>
    </source>
</evidence>
<evidence type="ECO:0000259" key="1">
    <source>
        <dbReference type="Pfam" id="PF20594"/>
    </source>
</evidence>
<feature type="domain" description="DUF6794" evidence="1">
    <location>
        <begin position="32"/>
        <end position="113"/>
    </location>
</feature>
<dbReference type="InterPro" id="IPR046744">
    <property type="entry name" value="DUF6794"/>
</dbReference>
<dbReference type="EMBL" id="JAVLVU010000001">
    <property type="protein sequence ID" value="MDT3404331.1"/>
    <property type="molecule type" value="Genomic_DNA"/>
</dbReference>
<organism evidence="2 3">
    <name type="scientific">Mucilaginibacter terrae</name>
    <dbReference type="NCBI Taxonomy" id="1955052"/>
    <lineage>
        <taxon>Bacteria</taxon>
        <taxon>Pseudomonadati</taxon>
        <taxon>Bacteroidota</taxon>
        <taxon>Sphingobacteriia</taxon>
        <taxon>Sphingobacteriales</taxon>
        <taxon>Sphingobacteriaceae</taxon>
        <taxon>Mucilaginibacter</taxon>
    </lineage>
</organism>
<sequence>MRNLLLCLLSFVVFLIGCESKHPYKPEPEPYIPKDILQCIAQIDGLWGKELRKEAKHMSEKDFIGITHASYGMWIRNNWGLWKGSRLKLYFSVRGAGFAENISAVIFASYYRYVTGKKINFGELLKTYQG</sequence>
<dbReference type="Pfam" id="PF20594">
    <property type="entry name" value="DUF6794"/>
    <property type="match status" value="1"/>
</dbReference>
<dbReference type="PROSITE" id="PS51257">
    <property type="entry name" value="PROKAR_LIPOPROTEIN"/>
    <property type="match status" value="1"/>
</dbReference>
<gene>
    <name evidence="2" type="ORF">QE417_003403</name>
</gene>
<dbReference type="Proteomes" id="UP001258315">
    <property type="component" value="Unassembled WGS sequence"/>
</dbReference>
<reference evidence="3" key="1">
    <citation type="submission" date="2023-07" db="EMBL/GenBank/DDBJ databases">
        <title>Functional and genomic diversity of the sorghum phyllosphere microbiome.</title>
        <authorList>
            <person name="Shade A."/>
        </authorList>
    </citation>
    <scope>NUCLEOTIDE SEQUENCE [LARGE SCALE GENOMIC DNA]</scope>
    <source>
        <strain evidence="3">SORGH_AS_0422</strain>
    </source>
</reference>
<keyword evidence="3" id="KW-1185">Reference proteome</keyword>
<accession>A0ABU3GY28</accession>
<comment type="caution">
    <text evidence="2">The sequence shown here is derived from an EMBL/GenBank/DDBJ whole genome shotgun (WGS) entry which is preliminary data.</text>
</comment>
<proteinExistence type="predicted"/>
<protein>
    <recommendedName>
        <fullName evidence="1">DUF6794 domain-containing protein</fullName>
    </recommendedName>
</protein>
<evidence type="ECO:0000313" key="3">
    <source>
        <dbReference type="Proteomes" id="UP001258315"/>
    </source>
</evidence>